<organism evidence="7 8">
    <name type="scientific">Larinioides sclopetarius</name>
    <dbReference type="NCBI Taxonomy" id="280406"/>
    <lineage>
        <taxon>Eukaryota</taxon>
        <taxon>Metazoa</taxon>
        <taxon>Ecdysozoa</taxon>
        <taxon>Arthropoda</taxon>
        <taxon>Chelicerata</taxon>
        <taxon>Arachnida</taxon>
        <taxon>Araneae</taxon>
        <taxon>Araneomorphae</taxon>
        <taxon>Entelegynae</taxon>
        <taxon>Araneoidea</taxon>
        <taxon>Araneidae</taxon>
        <taxon>Larinioides</taxon>
    </lineage>
</organism>
<dbReference type="InterPro" id="IPR048366">
    <property type="entry name" value="TNP-like_GBD"/>
</dbReference>
<dbReference type="SUPFAM" id="SSF57716">
    <property type="entry name" value="Glucocorticoid receptor-like (DNA-binding domain)"/>
    <property type="match status" value="1"/>
</dbReference>
<evidence type="ECO:0000256" key="3">
    <source>
        <dbReference type="ARBA" id="ARBA00022833"/>
    </source>
</evidence>
<gene>
    <name evidence="7" type="ORF">LARSCL_LOCUS19233</name>
</gene>
<dbReference type="Pfam" id="PF21787">
    <property type="entry name" value="TNP-like_RNaseH_N"/>
    <property type="match status" value="1"/>
</dbReference>
<dbReference type="InterPro" id="IPR048365">
    <property type="entry name" value="TNP-like_RNaseH_N"/>
</dbReference>
<evidence type="ECO:0000256" key="5">
    <source>
        <dbReference type="PROSITE-ProRule" id="PRU00309"/>
    </source>
</evidence>
<comment type="caution">
    <text evidence="7">The sequence shown here is derived from an EMBL/GenBank/DDBJ whole genome shotgun (WGS) entry which is preliminary data.</text>
</comment>
<keyword evidence="2 5" id="KW-0863">Zinc-finger</keyword>
<keyword evidence="8" id="KW-1185">Reference proteome</keyword>
<protein>
    <recommendedName>
        <fullName evidence="6">THAP-type domain-containing protein</fullName>
    </recommendedName>
</protein>
<dbReference type="EMBL" id="CAXIEN010000368">
    <property type="protein sequence ID" value="CAL1295345.1"/>
    <property type="molecule type" value="Genomic_DNA"/>
</dbReference>
<keyword evidence="1" id="KW-0479">Metal-binding</keyword>
<reference evidence="7 8" key="1">
    <citation type="submission" date="2024-04" db="EMBL/GenBank/DDBJ databases">
        <authorList>
            <person name="Rising A."/>
            <person name="Reimegard J."/>
            <person name="Sonavane S."/>
            <person name="Akerstrom W."/>
            <person name="Nylinder S."/>
            <person name="Hedman E."/>
            <person name="Kallberg Y."/>
        </authorList>
    </citation>
    <scope>NUCLEOTIDE SEQUENCE [LARGE SCALE GENOMIC DNA]</scope>
</reference>
<keyword evidence="3" id="KW-0862">Zinc</keyword>
<feature type="non-terminal residue" evidence="7">
    <location>
        <position position="1"/>
    </location>
</feature>
<dbReference type="InterPro" id="IPR038441">
    <property type="entry name" value="THAP_Znf_sf"/>
</dbReference>
<proteinExistence type="predicted"/>
<evidence type="ECO:0000256" key="4">
    <source>
        <dbReference type="ARBA" id="ARBA00023125"/>
    </source>
</evidence>
<dbReference type="AlphaFoldDB" id="A0AAV2BGH1"/>
<dbReference type="SMART" id="SM00692">
    <property type="entry name" value="DM3"/>
    <property type="match status" value="1"/>
</dbReference>
<dbReference type="Proteomes" id="UP001497382">
    <property type="component" value="Unassembled WGS sequence"/>
</dbReference>
<evidence type="ECO:0000313" key="7">
    <source>
        <dbReference type="EMBL" id="CAL1295345.1"/>
    </source>
</evidence>
<evidence type="ECO:0000256" key="1">
    <source>
        <dbReference type="ARBA" id="ARBA00022723"/>
    </source>
</evidence>
<dbReference type="Pfam" id="PF12017">
    <property type="entry name" value="Tnp_P_element"/>
    <property type="match status" value="1"/>
</dbReference>
<dbReference type="GO" id="GO:0008270">
    <property type="term" value="F:zinc ion binding"/>
    <property type="evidence" value="ECO:0007669"/>
    <property type="project" value="UniProtKB-KW"/>
</dbReference>
<keyword evidence="4 5" id="KW-0238">DNA-binding</keyword>
<feature type="domain" description="THAP-type" evidence="6">
    <location>
        <begin position="17"/>
        <end position="98"/>
    </location>
</feature>
<dbReference type="InterPro" id="IPR021896">
    <property type="entry name" value="THAP9-like_HTH"/>
</dbReference>
<evidence type="ECO:0000256" key="2">
    <source>
        <dbReference type="ARBA" id="ARBA00022771"/>
    </source>
</evidence>
<dbReference type="SMART" id="SM00980">
    <property type="entry name" value="THAP"/>
    <property type="match status" value="1"/>
</dbReference>
<dbReference type="Pfam" id="PF05485">
    <property type="entry name" value="THAP"/>
    <property type="match status" value="1"/>
</dbReference>
<dbReference type="InterPro" id="IPR006612">
    <property type="entry name" value="THAP_Znf"/>
</dbReference>
<evidence type="ECO:0000313" key="8">
    <source>
        <dbReference type="Proteomes" id="UP001497382"/>
    </source>
</evidence>
<dbReference type="Pfam" id="PF21788">
    <property type="entry name" value="TNP-like_GBD"/>
    <property type="match status" value="1"/>
</dbReference>
<dbReference type="Gene3D" id="6.20.210.20">
    <property type="entry name" value="THAP domain"/>
    <property type="match status" value="1"/>
</dbReference>
<dbReference type="GO" id="GO:0003677">
    <property type="term" value="F:DNA binding"/>
    <property type="evidence" value="ECO:0007669"/>
    <property type="project" value="UniProtKB-UniRule"/>
</dbReference>
<dbReference type="PROSITE" id="PS50950">
    <property type="entry name" value="ZF_THAP"/>
    <property type="match status" value="1"/>
</dbReference>
<accession>A0AAV2BGH1</accession>
<name>A0AAV2BGH1_9ARAC</name>
<sequence length="565" mass="64303">FSDMDIREESDDAFPKMKFRSGVRLCTLCESPGPVLFKIPSDENRQKKWFSALKWNVPPEKLKYVLDNARLCNRHFSESCFSSTLQRRLNKFACPQISDLPSSASEKLFTLPSSASACSEIDNMSDLPSPASQYPSVEVDTEPSCSRNIDSSPEESCINSNGYLQVTPKTRKIKTLLSNVSKLKKRLYENRSASRLLGQLQAKLAEKPYLYQFIHSQIRMIKCRSSKGRRWSAKEKSFALQIYLHSPSAYRILRKYFAFPSKATLHRYTYNVAKTPGFCPYLIKCLKIQSARMSESEKLCVLTIDEMSMKPGYRYAADLDCVDGFTSFQEDCTGRPPYATLALVFMARGIVKNRKQVIGYYFTSPTDKFSLKGLVEAIDVLQSCQLEVASIVCDQSPKNKGLFKELKVTTEKPHFIHKAKKIYAMVDPPHLLKSEFSACRRLTKKHITVSGLKKMNVKLAAQVLSHSVASALSLYVAAQRIECTAIDTARFVKKMDTLFDTMNSRTLKHPKKDTCAVTKNSCHVEIWKEMIEWIKTWKIISHTGKKFTAPSKKGWILTECIHRSF</sequence>
<evidence type="ECO:0000259" key="6">
    <source>
        <dbReference type="PROSITE" id="PS50950"/>
    </source>
</evidence>